<evidence type="ECO:0000256" key="1">
    <source>
        <dbReference type="ARBA" id="ARBA00004123"/>
    </source>
</evidence>
<feature type="domain" description="CRC" evidence="4">
    <location>
        <begin position="503"/>
        <end position="628"/>
    </location>
</feature>
<dbReference type="PANTHER" id="PTHR46159">
    <property type="entry name" value="PROTEIN TESMIN/TSO1-LIKE CXC 2"/>
    <property type="match status" value="1"/>
</dbReference>
<dbReference type="InterPro" id="IPR005172">
    <property type="entry name" value="CRC"/>
</dbReference>
<evidence type="ECO:0000256" key="3">
    <source>
        <dbReference type="ARBA" id="ARBA00023242"/>
    </source>
</evidence>
<dbReference type="GO" id="GO:0005634">
    <property type="term" value="C:nucleus"/>
    <property type="evidence" value="ECO:0007669"/>
    <property type="project" value="UniProtKB-SubCell"/>
</dbReference>
<comment type="similarity">
    <text evidence="2">Belongs to the lin-54 family.</text>
</comment>
<evidence type="ECO:0000313" key="5">
    <source>
        <dbReference type="EMBL" id="PAN46019.1"/>
    </source>
</evidence>
<evidence type="ECO:0000256" key="2">
    <source>
        <dbReference type="ARBA" id="ARBA00007267"/>
    </source>
</evidence>
<proteinExistence type="inferred from homology"/>
<dbReference type="AlphaFoldDB" id="A0A2S3IKH7"/>
<name>A0A2S3IKH7_9POAL</name>
<dbReference type="PROSITE" id="PS51634">
    <property type="entry name" value="CRC"/>
    <property type="match status" value="1"/>
</dbReference>
<dbReference type="InterPro" id="IPR044522">
    <property type="entry name" value="TSO1-like"/>
</dbReference>
<dbReference type="Proteomes" id="UP000243499">
    <property type="component" value="Chromosome 9"/>
</dbReference>
<organism evidence="5">
    <name type="scientific">Panicum hallii</name>
    <dbReference type="NCBI Taxonomy" id="206008"/>
    <lineage>
        <taxon>Eukaryota</taxon>
        <taxon>Viridiplantae</taxon>
        <taxon>Streptophyta</taxon>
        <taxon>Embryophyta</taxon>
        <taxon>Tracheophyta</taxon>
        <taxon>Spermatophyta</taxon>
        <taxon>Magnoliopsida</taxon>
        <taxon>Liliopsida</taxon>
        <taxon>Poales</taxon>
        <taxon>Poaceae</taxon>
        <taxon>PACMAD clade</taxon>
        <taxon>Panicoideae</taxon>
        <taxon>Panicodae</taxon>
        <taxon>Paniceae</taxon>
        <taxon>Panicinae</taxon>
        <taxon>Panicum</taxon>
        <taxon>Panicum sect. Panicum</taxon>
    </lineage>
</organism>
<reference evidence="5" key="1">
    <citation type="submission" date="2018-04" db="EMBL/GenBank/DDBJ databases">
        <title>WGS assembly of Panicum hallii.</title>
        <authorList>
            <person name="Lovell J."/>
            <person name="Jenkins J."/>
            <person name="Lowry D."/>
            <person name="Mamidi S."/>
            <person name="Sreedasyam A."/>
            <person name="Weng X."/>
            <person name="Barry K."/>
            <person name="Bonette J."/>
            <person name="Campitelli B."/>
            <person name="Daum C."/>
            <person name="Gordon S."/>
            <person name="Gould B."/>
            <person name="Lipzen A."/>
            <person name="Macqueen A."/>
            <person name="Palacio-Mejia J."/>
            <person name="Plott C."/>
            <person name="Shakirov E."/>
            <person name="Shu S."/>
            <person name="Yoshinaga Y."/>
            <person name="Zane M."/>
            <person name="Rokhsar D."/>
            <person name="Grimwood J."/>
            <person name="Schmutz J."/>
            <person name="Juenger T."/>
        </authorList>
    </citation>
    <scope>NUCLEOTIDE SEQUENCE [LARGE SCALE GENOMIC DNA]</scope>
    <source>
        <strain evidence="5">FIL2</strain>
    </source>
</reference>
<dbReference type="SMART" id="SM01114">
    <property type="entry name" value="CXC"/>
    <property type="match status" value="2"/>
</dbReference>
<keyword evidence="3" id="KW-0539">Nucleus</keyword>
<dbReference type="PANTHER" id="PTHR46159:SF11">
    <property type="entry name" value="PROTEIN TESMIN_TSO1-LIKE CXC 2"/>
    <property type="match status" value="1"/>
</dbReference>
<protein>
    <recommendedName>
        <fullName evidence="4">CRC domain-containing protein</fullName>
    </recommendedName>
</protein>
<evidence type="ECO:0000259" key="4">
    <source>
        <dbReference type="PROSITE" id="PS51634"/>
    </source>
</evidence>
<dbReference type="InterPro" id="IPR033467">
    <property type="entry name" value="Tesmin/TSO1-like_CXC"/>
</dbReference>
<dbReference type="Pfam" id="PF03638">
    <property type="entry name" value="TCR"/>
    <property type="match status" value="2"/>
</dbReference>
<dbReference type="Gramene" id="PAN46019">
    <property type="protein sequence ID" value="PAN46019"/>
    <property type="gene ID" value="PAHAL_9G158300"/>
</dbReference>
<dbReference type="GO" id="GO:0003700">
    <property type="term" value="F:DNA-binding transcription factor activity"/>
    <property type="evidence" value="ECO:0007669"/>
    <property type="project" value="InterPro"/>
</dbReference>
<sequence length="802" mass="86296">MDPPESPPAPAARPPSAAVSLYEDSPVFDFINSLSPIATPKPLGSAQSVQLFKSSDLVPASSIFTSPQVNPQREYKPRTRYGYAQLSQGLSPICQRNQIGISSCIELSGSPTIASENCSPSEYATIYAQLSQGLSPICQRNQIGISSCIELSGSPTIASEYCSPSEYAIILPSKWPQPIPLGSEILGDANKQDTDGKADHSPDVGHVKLSSTCYDQNGIDQLDPSTSGRNVQENELTKQYNDDLAACSLNHLISRSGTGNAVMSKSDLSLEAQQLSWKLRSDKLFMPMDQGNLEDSRRKLFDGSTGCYIQSAADDSHVYYAGAAEGVATNHDPKMLPSVIQSQLVSNEYFFDTFKIPSDGMALSDHQCSGMHRRSLFNEKVWTSDLSGQSGSNLHHANICGDNYMKPPRSPVYALPGIGLHLNAVASNASNNKPFTINPPLPPELNSPTTIVSCSETGLCSSEVNTLIHDDHSSQKTMPSVDESCQESYKKKRRKLQNGDGGSCRCCSCKKSKCLKLYCACFAAKVYCSGLCSCQGCLNNHTHEETVSCIRKRTESRNPLAFAPTVTRACDSGSDFGDDSNNTPASARHKRGCNCRKSSCLKKYCECFQSGVGCSMSCRCESCKNSFGKRKGALLLATEKMDKGAKAKGTRSKEEKLAFHKQDVVSQSGDLTSTEDLFATPSLEPCRSSILLSSTCSEPPVSTVGCSSQLHNSQSPMKADVLFSPSETCAMEPILLDGSSNIQEVSSSCTTKVKVVSPNKKRVSSLQTGTGLSPIVRSGRKLVLKSIPSFPSLTGDADSEPH</sequence>
<gene>
    <name evidence="5" type="ORF">PAHAL_9G158300</name>
</gene>
<accession>A0A2S3IKH7</accession>
<comment type="subcellular location">
    <subcellularLocation>
        <location evidence="1">Nucleus</location>
    </subcellularLocation>
</comment>
<dbReference type="EMBL" id="CM008054">
    <property type="protein sequence ID" value="PAN46019.1"/>
    <property type="molecule type" value="Genomic_DNA"/>
</dbReference>